<feature type="domain" description="Archaeal Type IV pilin N-terminal" evidence="2">
    <location>
        <begin position="11"/>
        <end position="57"/>
    </location>
</feature>
<evidence type="ECO:0000259" key="2">
    <source>
        <dbReference type="Pfam" id="PF07790"/>
    </source>
</evidence>
<dbReference type="Pfam" id="PF07790">
    <property type="entry name" value="Pilin_N"/>
    <property type="match status" value="1"/>
</dbReference>
<protein>
    <recommendedName>
        <fullName evidence="2">Archaeal Type IV pilin N-terminal domain-containing protein</fullName>
    </recommendedName>
</protein>
<dbReference type="InterPro" id="IPR012859">
    <property type="entry name" value="Pilin_N_archaeal"/>
</dbReference>
<reference evidence="3" key="1">
    <citation type="submission" date="2014-11" db="EMBL/GenBank/DDBJ databases">
        <authorList>
            <person name="Zhu J."/>
            <person name="Qi W."/>
            <person name="Song R."/>
        </authorList>
    </citation>
    <scope>NUCLEOTIDE SEQUENCE</scope>
</reference>
<reference evidence="3" key="2">
    <citation type="journal article" date="2015" name="ISME J.">
        <title>A new class of marine Euryarchaeota group II from the Mediterranean deep chlorophyll maximum.</title>
        <authorList>
            <person name="Martin-Cuadrado A.B."/>
            <person name="Garcia-Heredia I."/>
            <person name="Molto A.G."/>
            <person name="Lopez-Ubeda R."/>
            <person name="Kimes N."/>
            <person name="Lopez-Garcia P."/>
            <person name="Moreira D."/>
            <person name="Rodriguez-Valera F."/>
        </authorList>
    </citation>
    <scope>NUCLEOTIDE SEQUENCE</scope>
</reference>
<dbReference type="NCBIfam" id="TIGR02537">
    <property type="entry name" value="arch_flag_Nterm"/>
    <property type="match status" value="1"/>
</dbReference>
<accession>A0A1B1TG22</accession>
<evidence type="ECO:0000256" key="1">
    <source>
        <dbReference type="SAM" id="Phobius"/>
    </source>
</evidence>
<dbReference type="InterPro" id="IPR013373">
    <property type="entry name" value="Flagellin/pilin_N_arc"/>
</dbReference>
<evidence type="ECO:0000313" key="3">
    <source>
        <dbReference type="EMBL" id="ANV81230.1"/>
    </source>
</evidence>
<keyword evidence="1" id="KW-1133">Transmembrane helix</keyword>
<keyword evidence="1" id="KW-0812">Transmembrane</keyword>
<sequence>MRREVMLDDDRAVSPVIATVLLLAITVMLSSMVFVMMQGALTTVEKSEPQASASTRGLSNGFHVVRLASLDQSLDPARLEFQLIPLSDQGNGITGFVDDTDVYGVIGSNVSFHDRDAGYSVTKGDYFVIDSKSIGSDDGEWKFKLIDLSSNTLLIDIQLTAIDY</sequence>
<proteinExistence type="predicted"/>
<name>A0A1B1TG22_9ARCH</name>
<dbReference type="EMBL" id="KP211931">
    <property type="protein sequence ID" value="ANV81230.1"/>
    <property type="molecule type" value="Genomic_DNA"/>
</dbReference>
<dbReference type="AlphaFoldDB" id="A0A1B1TG22"/>
<keyword evidence="1" id="KW-0472">Membrane</keyword>
<organism evidence="3">
    <name type="scientific">uncultured Poseidoniia archaeon</name>
    <dbReference type="NCBI Taxonomy" id="1697135"/>
    <lineage>
        <taxon>Archaea</taxon>
        <taxon>Methanobacteriati</taxon>
        <taxon>Thermoplasmatota</taxon>
        <taxon>Candidatus Poseidoniia</taxon>
        <taxon>environmental samples</taxon>
    </lineage>
</organism>
<feature type="transmembrane region" description="Helical" evidence="1">
    <location>
        <begin position="12"/>
        <end position="37"/>
    </location>
</feature>